<dbReference type="GO" id="GO:0016020">
    <property type="term" value="C:membrane"/>
    <property type="evidence" value="ECO:0007669"/>
    <property type="project" value="UniProtKB-SubCell"/>
</dbReference>
<dbReference type="PANTHER" id="PTHR43791">
    <property type="entry name" value="PERMEASE-RELATED"/>
    <property type="match status" value="1"/>
</dbReference>
<dbReference type="InterPro" id="IPR036259">
    <property type="entry name" value="MFS_trans_sf"/>
</dbReference>
<dbReference type="SUPFAM" id="SSF103473">
    <property type="entry name" value="MFS general substrate transporter"/>
    <property type="match status" value="1"/>
</dbReference>
<evidence type="ECO:0000313" key="10">
    <source>
        <dbReference type="Proteomes" id="UP000245771"/>
    </source>
</evidence>
<feature type="transmembrane region" description="Helical" evidence="7">
    <location>
        <begin position="75"/>
        <end position="93"/>
    </location>
</feature>
<evidence type="ECO:0000313" key="9">
    <source>
        <dbReference type="EMBL" id="PWN32231.1"/>
    </source>
</evidence>
<evidence type="ECO:0000256" key="2">
    <source>
        <dbReference type="ARBA" id="ARBA00022448"/>
    </source>
</evidence>
<dbReference type="InParanoid" id="A0A316V6V9"/>
<evidence type="ECO:0000259" key="8">
    <source>
        <dbReference type="PROSITE" id="PS50850"/>
    </source>
</evidence>
<keyword evidence="10" id="KW-1185">Reference proteome</keyword>
<comment type="subcellular location">
    <subcellularLocation>
        <location evidence="1">Membrane</location>
        <topology evidence="1">Multi-pass membrane protein</topology>
    </subcellularLocation>
</comment>
<protein>
    <submittedName>
        <fullName evidence="9">MFS general substrate transporter</fullName>
    </submittedName>
</protein>
<feature type="transmembrane region" description="Helical" evidence="7">
    <location>
        <begin position="244"/>
        <end position="264"/>
    </location>
</feature>
<feature type="transmembrane region" description="Helical" evidence="7">
    <location>
        <begin position="48"/>
        <end position="68"/>
    </location>
</feature>
<feature type="transmembrane region" description="Helical" evidence="7">
    <location>
        <begin position="363"/>
        <end position="384"/>
    </location>
</feature>
<dbReference type="Proteomes" id="UP000245771">
    <property type="component" value="Unassembled WGS sequence"/>
</dbReference>
<proteinExistence type="predicted"/>
<evidence type="ECO:0000256" key="4">
    <source>
        <dbReference type="ARBA" id="ARBA00022989"/>
    </source>
</evidence>
<dbReference type="InterPro" id="IPR011701">
    <property type="entry name" value="MFS"/>
</dbReference>
<dbReference type="PROSITE" id="PS50850">
    <property type="entry name" value="MFS"/>
    <property type="match status" value="1"/>
</dbReference>
<feature type="transmembrane region" description="Helical" evidence="7">
    <location>
        <begin position="137"/>
        <end position="156"/>
    </location>
</feature>
<dbReference type="Pfam" id="PF07690">
    <property type="entry name" value="MFS_1"/>
    <property type="match status" value="1"/>
</dbReference>
<feature type="region of interest" description="Disordered" evidence="6">
    <location>
        <begin position="438"/>
        <end position="457"/>
    </location>
</feature>
<dbReference type="AlphaFoldDB" id="A0A316V6V9"/>
<dbReference type="GeneID" id="37024787"/>
<feature type="transmembrane region" description="Helical" evidence="7">
    <location>
        <begin position="276"/>
        <end position="296"/>
    </location>
</feature>
<dbReference type="PANTHER" id="PTHR43791:SF19">
    <property type="entry name" value="TRANSPORTER, PUTATIVE (AFU_ORTHOLOGUE AFUA_1G01812)-RELATED"/>
    <property type="match status" value="1"/>
</dbReference>
<reference evidence="9 10" key="1">
    <citation type="journal article" date="2018" name="Mol. Biol. Evol.">
        <title>Broad Genomic Sampling Reveals a Smut Pathogenic Ancestry of the Fungal Clade Ustilaginomycotina.</title>
        <authorList>
            <person name="Kijpornyongpan T."/>
            <person name="Mondo S.J."/>
            <person name="Barry K."/>
            <person name="Sandor L."/>
            <person name="Lee J."/>
            <person name="Lipzen A."/>
            <person name="Pangilinan J."/>
            <person name="LaButti K."/>
            <person name="Hainaut M."/>
            <person name="Henrissat B."/>
            <person name="Grigoriev I.V."/>
            <person name="Spatafora J.W."/>
            <person name="Aime M.C."/>
        </authorList>
    </citation>
    <scope>NUCLEOTIDE SEQUENCE [LARGE SCALE GENOMIC DNA]</scope>
    <source>
        <strain evidence="9 10">MCA 3882</strain>
    </source>
</reference>
<feature type="transmembrane region" description="Helical" evidence="7">
    <location>
        <begin position="303"/>
        <end position="322"/>
    </location>
</feature>
<dbReference type="GO" id="GO:0022857">
    <property type="term" value="F:transmembrane transporter activity"/>
    <property type="evidence" value="ECO:0007669"/>
    <property type="project" value="InterPro"/>
</dbReference>
<dbReference type="Gene3D" id="1.20.1250.20">
    <property type="entry name" value="MFS general substrate transporter like domains"/>
    <property type="match status" value="2"/>
</dbReference>
<feature type="transmembrane region" description="Helical" evidence="7">
    <location>
        <begin position="168"/>
        <end position="190"/>
    </location>
</feature>
<evidence type="ECO:0000256" key="3">
    <source>
        <dbReference type="ARBA" id="ARBA00022692"/>
    </source>
</evidence>
<evidence type="ECO:0000256" key="1">
    <source>
        <dbReference type="ARBA" id="ARBA00004141"/>
    </source>
</evidence>
<dbReference type="STRING" id="1280837.A0A316V6V9"/>
<dbReference type="EMBL" id="KZ819606">
    <property type="protein sequence ID" value="PWN32231.1"/>
    <property type="molecule type" value="Genomic_DNA"/>
</dbReference>
<evidence type="ECO:0000256" key="6">
    <source>
        <dbReference type="SAM" id="MobiDB-lite"/>
    </source>
</evidence>
<feature type="transmembrane region" description="Helical" evidence="7">
    <location>
        <begin position="105"/>
        <end position="125"/>
    </location>
</feature>
<dbReference type="InterPro" id="IPR020846">
    <property type="entry name" value="MFS_dom"/>
</dbReference>
<dbReference type="FunFam" id="1.20.1250.20:FF:000013">
    <property type="entry name" value="MFS general substrate transporter"/>
    <property type="match status" value="1"/>
</dbReference>
<organism evidence="9 10">
    <name type="scientific">Meira miltonrushii</name>
    <dbReference type="NCBI Taxonomy" id="1280837"/>
    <lineage>
        <taxon>Eukaryota</taxon>
        <taxon>Fungi</taxon>
        <taxon>Dikarya</taxon>
        <taxon>Basidiomycota</taxon>
        <taxon>Ustilaginomycotina</taxon>
        <taxon>Exobasidiomycetes</taxon>
        <taxon>Exobasidiales</taxon>
        <taxon>Brachybasidiaceae</taxon>
        <taxon>Meira</taxon>
    </lineage>
</organism>
<feature type="transmembrane region" description="Helical" evidence="7">
    <location>
        <begin position="390"/>
        <end position="414"/>
    </location>
</feature>
<keyword evidence="2" id="KW-0813">Transport</keyword>
<name>A0A316V6V9_9BASI</name>
<dbReference type="FunFam" id="1.20.1250.20:FF:000034">
    <property type="entry name" value="MFS general substrate transporter"/>
    <property type="match status" value="1"/>
</dbReference>
<dbReference type="RefSeq" id="XP_025352533.1">
    <property type="nucleotide sequence ID" value="XM_025503006.1"/>
</dbReference>
<accession>A0A316V6V9</accession>
<keyword evidence="5 7" id="KW-0472">Membrane</keyword>
<evidence type="ECO:0000256" key="7">
    <source>
        <dbReference type="SAM" id="Phobius"/>
    </source>
</evidence>
<dbReference type="OrthoDB" id="2962993at2759"/>
<keyword evidence="3 7" id="KW-0812">Transmembrane</keyword>
<feature type="domain" description="Major facilitator superfamily (MFS) profile" evidence="8">
    <location>
        <begin position="8"/>
        <end position="420"/>
    </location>
</feature>
<evidence type="ECO:0000256" key="5">
    <source>
        <dbReference type="ARBA" id="ARBA00023136"/>
    </source>
</evidence>
<feature type="compositionally biased region" description="Basic and acidic residues" evidence="6">
    <location>
        <begin position="439"/>
        <end position="454"/>
    </location>
</feature>
<feature type="transmembrane region" description="Helical" evidence="7">
    <location>
        <begin position="328"/>
        <end position="351"/>
    </location>
</feature>
<gene>
    <name evidence="9" type="ORF">FA14DRAFT_86322</name>
</gene>
<keyword evidence="4 7" id="KW-1133">Transmembrane helix</keyword>
<sequence length="543" mass="59978">MRKVDFRLVPWLSVLYLLSFLDRSAIGNARLYGLEQELGMLGTNKFGIASAVFFFPYALFEVPSNILLKRLRPSVWFPIITCLVGICMLSQGVVSSYHGLLVARFFLGVTEAGLFPGANFLLSGWYRRSEFGLRASLFFSAATVSGAFGGLLSAAIHNMDGVGGYSGWRWIFIIIGLATFCIGILSIWLCEDFPDTAKFLNEEERSFIIQRLQTDQKYSAAGEKFTMNSFWKAIFDWKTWAGMLIYMGVDGPLYAFSIFTPSIVKALGYSSTRANLISVPIYAFACICTVVVGFYCDRKGHRALVNMAMISIGITGYVILAASRVPGLSYFAIYLAAAGIYPCIPNTIALTSASIEGTYKRSVVMAWIISFGNINGAATTNVYLPKDAPWYPMGHGIIIMYLAIGWIATAVYLFGLRRANKRRAQGLCDETILQDDEQVLSHRQDSPTESRSDAEGTNTAVNALSTAAAANSTSIEQNIDPLLFQQAQDAREEQMQKERQSGLFGKFNALRRRFGEMEGGTYATGSEARAHKGDAYSKFVYSY</sequence>